<dbReference type="AlphaFoldDB" id="A0A381XES4"/>
<feature type="non-terminal residue" evidence="1">
    <location>
        <position position="1"/>
    </location>
</feature>
<organism evidence="1">
    <name type="scientific">marine metagenome</name>
    <dbReference type="NCBI Taxonomy" id="408172"/>
    <lineage>
        <taxon>unclassified sequences</taxon>
        <taxon>metagenomes</taxon>
        <taxon>ecological metagenomes</taxon>
    </lineage>
</organism>
<accession>A0A381XES4</accession>
<name>A0A381XES4_9ZZZZ</name>
<proteinExistence type="predicted"/>
<reference evidence="1" key="1">
    <citation type="submission" date="2018-05" db="EMBL/GenBank/DDBJ databases">
        <authorList>
            <person name="Lanie J.A."/>
            <person name="Ng W.-L."/>
            <person name="Kazmierczak K.M."/>
            <person name="Andrzejewski T.M."/>
            <person name="Davidsen T.M."/>
            <person name="Wayne K.J."/>
            <person name="Tettelin H."/>
            <person name="Glass J.I."/>
            <person name="Rusch D."/>
            <person name="Podicherti R."/>
            <person name="Tsui H.-C.T."/>
            <person name="Winkler M.E."/>
        </authorList>
    </citation>
    <scope>NUCLEOTIDE SEQUENCE</scope>
</reference>
<gene>
    <name evidence="1" type="ORF">METZ01_LOCUS116098</name>
</gene>
<evidence type="ECO:0000313" key="1">
    <source>
        <dbReference type="EMBL" id="SVA63244.1"/>
    </source>
</evidence>
<protein>
    <submittedName>
        <fullName evidence="1">Uncharacterized protein</fullName>
    </submittedName>
</protein>
<dbReference type="EMBL" id="UINC01014918">
    <property type="protein sequence ID" value="SVA63244.1"/>
    <property type="molecule type" value="Genomic_DNA"/>
</dbReference>
<sequence>VVPTTAQQLATSAHKLNLLQFTNIGQAPTNEESFRQNSGQCTGT</sequence>